<proteinExistence type="predicted"/>
<accession>A0A5P8WD70</accession>
<reference evidence="1 2" key="1">
    <citation type="submission" date="2019-10" db="EMBL/GenBank/DDBJ databases">
        <title>Genomic and transcriptomic insights into the perfect genentic adaptation of a filamentous nitrogen-fixing cyanobacterium to rice fields.</title>
        <authorList>
            <person name="Chen Z."/>
        </authorList>
    </citation>
    <scope>NUCLEOTIDE SEQUENCE [LARGE SCALE GENOMIC DNA]</scope>
    <source>
        <strain evidence="1">CCNUC1</strain>
    </source>
</reference>
<dbReference type="EMBL" id="CP045227">
    <property type="protein sequence ID" value="QFS50096.1"/>
    <property type="molecule type" value="Genomic_DNA"/>
</dbReference>
<dbReference type="Proteomes" id="UP000326678">
    <property type="component" value="Chromosome Gxm2"/>
</dbReference>
<sequence length="42" mass="5099">MKMKAGSLRCFASCDRPVIDYDYFCEIDKYLFSIKHEFNYYS</sequence>
<dbReference type="KEGG" id="nsh:GXM_07590"/>
<gene>
    <name evidence="1" type="ORF">GXM_07590</name>
</gene>
<evidence type="ECO:0000313" key="2">
    <source>
        <dbReference type="Proteomes" id="UP000326678"/>
    </source>
</evidence>
<evidence type="ECO:0000313" key="1">
    <source>
        <dbReference type="EMBL" id="QFS50096.1"/>
    </source>
</evidence>
<dbReference type="AlphaFoldDB" id="A0A5P8WD70"/>
<keyword evidence="2" id="KW-1185">Reference proteome</keyword>
<organism evidence="1 2">
    <name type="scientific">Nostoc sphaeroides CCNUC1</name>
    <dbReference type="NCBI Taxonomy" id="2653204"/>
    <lineage>
        <taxon>Bacteria</taxon>
        <taxon>Bacillati</taxon>
        <taxon>Cyanobacteriota</taxon>
        <taxon>Cyanophyceae</taxon>
        <taxon>Nostocales</taxon>
        <taxon>Nostocaceae</taxon>
        <taxon>Nostoc</taxon>
    </lineage>
</organism>
<name>A0A5P8WD70_9NOSO</name>
<protein>
    <submittedName>
        <fullName evidence="1">Uncharacterized protein</fullName>
    </submittedName>
</protein>